<dbReference type="SUPFAM" id="SSF53335">
    <property type="entry name" value="S-adenosyl-L-methionine-dependent methyltransferases"/>
    <property type="match status" value="1"/>
</dbReference>
<name>A0A517M0E2_9BACT</name>
<organism evidence="2 3">
    <name type="scientific">Rosistilla ulvae</name>
    <dbReference type="NCBI Taxonomy" id="1930277"/>
    <lineage>
        <taxon>Bacteria</taxon>
        <taxon>Pseudomonadati</taxon>
        <taxon>Planctomycetota</taxon>
        <taxon>Planctomycetia</taxon>
        <taxon>Pirellulales</taxon>
        <taxon>Pirellulaceae</taxon>
        <taxon>Rosistilla</taxon>
    </lineage>
</organism>
<dbReference type="EMBL" id="CP036261">
    <property type="protein sequence ID" value="QDS88341.1"/>
    <property type="molecule type" value="Genomic_DNA"/>
</dbReference>
<accession>A0A517M0E2</accession>
<dbReference type="AlphaFoldDB" id="A0A517M0E2"/>
<dbReference type="Pfam" id="PF05050">
    <property type="entry name" value="Methyltransf_21"/>
    <property type="match status" value="1"/>
</dbReference>
<evidence type="ECO:0000313" key="2">
    <source>
        <dbReference type="EMBL" id="QDS88341.1"/>
    </source>
</evidence>
<dbReference type="PANTHER" id="PTHR34203">
    <property type="entry name" value="METHYLTRANSFERASE, FKBM FAMILY PROTEIN"/>
    <property type="match status" value="1"/>
</dbReference>
<feature type="domain" description="Methyltransferase FkbM" evidence="1">
    <location>
        <begin position="94"/>
        <end position="258"/>
    </location>
</feature>
<dbReference type="Gene3D" id="3.40.50.150">
    <property type="entry name" value="Vaccinia Virus protein VP39"/>
    <property type="match status" value="1"/>
</dbReference>
<gene>
    <name evidence="2" type="ORF">EC9_25310</name>
</gene>
<evidence type="ECO:0000259" key="1">
    <source>
        <dbReference type="Pfam" id="PF05050"/>
    </source>
</evidence>
<dbReference type="Proteomes" id="UP000319557">
    <property type="component" value="Chromosome"/>
</dbReference>
<dbReference type="InterPro" id="IPR029063">
    <property type="entry name" value="SAM-dependent_MTases_sf"/>
</dbReference>
<evidence type="ECO:0000313" key="3">
    <source>
        <dbReference type="Proteomes" id="UP000319557"/>
    </source>
</evidence>
<reference evidence="2 3" key="1">
    <citation type="submission" date="2019-02" db="EMBL/GenBank/DDBJ databases">
        <title>Deep-cultivation of Planctomycetes and their phenomic and genomic characterization uncovers novel biology.</title>
        <authorList>
            <person name="Wiegand S."/>
            <person name="Jogler M."/>
            <person name="Boedeker C."/>
            <person name="Pinto D."/>
            <person name="Vollmers J."/>
            <person name="Rivas-Marin E."/>
            <person name="Kohn T."/>
            <person name="Peeters S.H."/>
            <person name="Heuer A."/>
            <person name="Rast P."/>
            <person name="Oberbeckmann S."/>
            <person name="Bunk B."/>
            <person name="Jeske O."/>
            <person name="Meyerdierks A."/>
            <person name="Storesund J.E."/>
            <person name="Kallscheuer N."/>
            <person name="Luecker S."/>
            <person name="Lage O.M."/>
            <person name="Pohl T."/>
            <person name="Merkel B.J."/>
            <person name="Hornburger P."/>
            <person name="Mueller R.-W."/>
            <person name="Bruemmer F."/>
            <person name="Labrenz M."/>
            <person name="Spormann A.M."/>
            <person name="Op den Camp H."/>
            <person name="Overmann J."/>
            <person name="Amann R."/>
            <person name="Jetten M.S.M."/>
            <person name="Mascher T."/>
            <person name="Medema M.H."/>
            <person name="Devos D.P."/>
            <person name="Kaster A.-K."/>
            <person name="Ovreas L."/>
            <person name="Rohde M."/>
            <person name="Galperin M.Y."/>
            <person name="Jogler C."/>
        </authorList>
    </citation>
    <scope>NUCLEOTIDE SEQUENCE [LARGE SCALE GENOMIC DNA]</scope>
    <source>
        <strain evidence="2 3">EC9</strain>
    </source>
</reference>
<keyword evidence="3" id="KW-1185">Reference proteome</keyword>
<proteinExistence type="predicted"/>
<dbReference type="PANTHER" id="PTHR34203:SF15">
    <property type="entry name" value="SLL1173 PROTEIN"/>
    <property type="match status" value="1"/>
</dbReference>
<sequence>MKVLKQYGLGCYAALVRANVHFPGKWRLRRHTLAALRRPSGPRGRKTVRTTDGFLMELDLSDYVDQHIYATGTYETMVREILKRTLQRDGFFIDIDANIGYFTLLGAQCEGKNGRVLAFEPVTSTRSRLVRNCDLNGCVNISVRRQAASDVTGDASINIGPREHSGISSLRPLETCGTTEEIETIRLDELLSVDDPPSIIKIDVEGAEMCVLRGLSALLGQWGESAPCLVLELSPAFLKVFGDNAADLVSQLQQLGYSCYRIEWDRIKLLANVDAHGNAQFNIVAFPGSPPATLSDLVDVNGASV</sequence>
<dbReference type="InterPro" id="IPR052514">
    <property type="entry name" value="SAM-dependent_MTase"/>
</dbReference>
<protein>
    <recommendedName>
        <fullName evidence="1">Methyltransferase FkbM domain-containing protein</fullName>
    </recommendedName>
</protein>
<dbReference type="NCBIfam" id="TIGR01444">
    <property type="entry name" value="fkbM_fam"/>
    <property type="match status" value="1"/>
</dbReference>
<dbReference type="KEGG" id="ruv:EC9_25310"/>
<dbReference type="InterPro" id="IPR006342">
    <property type="entry name" value="FkbM_mtfrase"/>
</dbReference>